<dbReference type="InterPro" id="IPR000305">
    <property type="entry name" value="GIY-YIG_endonuc"/>
</dbReference>
<dbReference type="EMBL" id="JAFMPT010000006">
    <property type="protein sequence ID" value="MCC1484256.1"/>
    <property type="molecule type" value="Genomic_DNA"/>
</dbReference>
<gene>
    <name evidence="3" type="ORF">J1C55_06635</name>
</gene>
<evidence type="ECO:0000313" key="3">
    <source>
        <dbReference type="EMBL" id="MCC1484256.1"/>
    </source>
</evidence>
<feature type="domain" description="GIY-YIG" evidence="2">
    <location>
        <begin position="1"/>
        <end position="77"/>
    </location>
</feature>
<dbReference type="SUPFAM" id="SSF82771">
    <property type="entry name" value="GIY-YIG endonuclease"/>
    <property type="match status" value="1"/>
</dbReference>
<dbReference type="PANTHER" id="PTHR34477">
    <property type="entry name" value="UPF0213 PROTEIN YHBQ"/>
    <property type="match status" value="1"/>
</dbReference>
<reference evidence="3" key="1">
    <citation type="submission" date="2021-03" db="EMBL/GenBank/DDBJ databases">
        <authorList>
            <person name="Ping X."/>
        </authorList>
    </citation>
    <scope>NUCLEOTIDE SEQUENCE</scope>
    <source>
        <strain evidence="3">E313</strain>
    </source>
</reference>
<dbReference type="InterPro" id="IPR050190">
    <property type="entry name" value="UPF0213_domain"/>
</dbReference>
<organism evidence="3 4">
    <name type="scientific">Winogradskyella immobilis</name>
    <dbReference type="NCBI Taxonomy" id="2816852"/>
    <lineage>
        <taxon>Bacteria</taxon>
        <taxon>Pseudomonadati</taxon>
        <taxon>Bacteroidota</taxon>
        <taxon>Flavobacteriia</taxon>
        <taxon>Flavobacteriales</taxon>
        <taxon>Flavobacteriaceae</taxon>
        <taxon>Winogradskyella</taxon>
    </lineage>
</organism>
<evidence type="ECO:0000313" key="4">
    <source>
        <dbReference type="Proteomes" id="UP000778797"/>
    </source>
</evidence>
<comment type="caution">
    <text evidence="3">The sequence shown here is derived from an EMBL/GenBank/DDBJ whole genome shotgun (WGS) entry which is preliminary data.</text>
</comment>
<reference evidence="3" key="2">
    <citation type="submission" date="2021-10" db="EMBL/GenBank/DDBJ databases">
        <title>Genome of Winogradskyella sp. E313.</title>
        <authorList>
            <person name="Zhou Y."/>
        </authorList>
    </citation>
    <scope>NUCLEOTIDE SEQUENCE</scope>
    <source>
        <strain evidence="3">E313</strain>
    </source>
</reference>
<name>A0ABS8EMV8_9FLAO</name>
<protein>
    <submittedName>
        <fullName evidence="3">GIY-YIG nuclease family protein</fullName>
    </submittedName>
</protein>
<dbReference type="Proteomes" id="UP000778797">
    <property type="component" value="Unassembled WGS sequence"/>
</dbReference>
<dbReference type="InterPro" id="IPR035901">
    <property type="entry name" value="GIY-YIG_endonuc_sf"/>
</dbReference>
<proteinExistence type="inferred from homology"/>
<dbReference type="PANTHER" id="PTHR34477:SF1">
    <property type="entry name" value="UPF0213 PROTEIN YHBQ"/>
    <property type="match status" value="1"/>
</dbReference>
<accession>A0ABS8EMV8</accession>
<sequence>MRCFVYIIYSESRKKYYKGITNNFNKRLKEHNSESNSGYTSSGKPWIKILVIEKPNRLEAIILERKLKNLNKERLEIFIKNIYIKKKKPF</sequence>
<keyword evidence="4" id="KW-1185">Reference proteome</keyword>
<dbReference type="RefSeq" id="WP_227476697.1">
    <property type="nucleotide sequence ID" value="NZ_JAFMPT010000006.1"/>
</dbReference>
<evidence type="ECO:0000256" key="1">
    <source>
        <dbReference type="ARBA" id="ARBA00007435"/>
    </source>
</evidence>
<dbReference type="Pfam" id="PF01541">
    <property type="entry name" value="GIY-YIG"/>
    <property type="match status" value="1"/>
</dbReference>
<comment type="similarity">
    <text evidence="1">Belongs to the UPF0213 family.</text>
</comment>
<dbReference type="PROSITE" id="PS50164">
    <property type="entry name" value="GIY_YIG"/>
    <property type="match status" value="1"/>
</dbReference>
<dbReference type="Gene3D" id="3.40.1440.10">
    <property type="entry name" value="GIY-YIG endonuclease"/>
    <property type="match status" value="1"/>
</dbReference>
<evidence type="ECO:0000259" key="2">
    <source>
        <dbReference type="PROSITE" id="PS50164"/>
    </source>
</evidence>